<feature type="domain" description="Cupin type-1" evidence="1">
    <location>
        <begin position="59"/>
        <end position="211"/>
    </location>
</feature>
<evidence type="ECO:0000259" key="1">
    <source>
        <dbReference type="SMART" id="SM00835"/>
    </source>
</evidence>
<dbReference type="Pfam" id="PF00190">
    <property type="entry name" value="Cupin_1"/>
    <property type="match status" value="1"/>
</dbReference>
<dbReference type="InterPro" id="IPR050253">
    <property type="entry name" value="Seed_Storage-Functional"/>
</dbReference>
<dbReference type="InterPro" id="IPR014710">
    <property type="entry name" value="RmlC-like_jellyroll"/>
</dbReference>
<dbReference type="PANTHER" id="PTHR31189">
    <property type="entry name" value="OS03G0336100 PROTEIN-RELATED"/>
    <property type="match status" value="1"/>
</dbReference>
<organism evidence="2 3">
    <name type="scientific">Cyanidiococcus yangmingshanensis</name>
    <dbReference type="NCBI Taxonomy" id="2690220"/>
    <lineage>
        <taxon>Eukaryota</taxon>
        <taxon>Rhodophyta</taxon>
        <taxon>Bangiophyceae</taxon>
        <taxon>Cyanidiales</taxon>
        <taxon>Cyanidiaceae</taxon>
        <taxon>Cyanidiococcus</taxon>
    </lineage>
</organism>
<proteinExistence type="predicted"/>
<evidence type="ECO:0000313" key="3">
    <source>
        <dbReference type="Proteomes" id="UP000530660"/>
    </source>
</evidence>
<keyword evidence="3" id="KW-1185">Reference proteome</keyword>
<comment type="caution">
    <text evidence="2">The sequence shown here is derived from an EMBL/GenBank/DDBJ whole genome shotgun (WGS) entry which is preliminary data.</text>
</comment>
<gene>
    <name evidence="2" type="ORF">F1559_000415</name>
</gene>
<protein>
    <recommendedName>
        <fullName evidence="1">Cupin type-1 domain-containing protein</fullName>
    </recommendedName>
</protein>
<dbReference type="InterPro" id="IPR006045">
    <property type="entry name" value="Cupin_1"/>
</dbReference>
<dbReference type="InterPro" id="IPR011051">
    <property type="entry name" value="RmlC_Cupin_sf"/>
</dbReference>
<dbReference type="Gene3D" id="2.60.120.10">
    <property type="entry name" value="Jelly Rolls"/>
    <property type="match status" value="1"/>
</dbReference>
<dbReference type="EMBL" id="VWRR01000020">
    <property type="protein sequence ID" value="KAF6000385.1"/>
    <property type="molecule type" value="Genomic_DNA"/>
</dbReference>
<dbReference type="SMART" id="SM00835">
    <property type="entry name" value="Cupin_1"/>
    <property type="match status" value="1"/>
</dbReference>
<sequence>MIGSLIQHTTLRGRLMWRRLLVPLFALLLVTTWGGKATLAADAPAAAPLLQWPGSAFVLDLGHELVTVTNTSLGSIQAVNGATNGVLHDVELSTLVFTIEKCAILAPHVHTNLVEYVYVTGGSGTFSLWSSNGSVVLLRQPITSGYLLVIPPGWPHMFTGPETESPSLVLTATVTSSAPQVYFLAGAGSIWTRVPGDAMGTAFNVTATAYTSFFDAQHTGGLLQNATCASQS</sequence>
<evidence type="ECO:0000313" key="2">
    <source>
        <dbReference type="EMBL" id="KAF6000385.1"/>
    </source>
</evidence>
<accession>A0A7J7IBD8</accession>
<name>A0A7J7IBD8_9RHOD</name>
<dbReference type="AlphaFoldDB" id="A0A7J7IBD8"/>
<reference evidence="2 3" key="1">
    <citation type="journal article" date="2020" name="J. Phycol.">
        <title>Comparative genome analysis reveals Cyanidiococcus gen. nov., a new extremophilic red algal genus sister to Cyanidioschyzon (Cyanidioschyzonaceae, Rhodophyta).</title>
        <authorList>
            <person name="Liu S.-L."/>
            <person name="Chiang Y.-R."/>
            <person name="Yoon H.S."/>
            <person name="Fu H.-Y."/>
        </authorList>
    </citation>
    <scope>NUCLEOTIDE SEQUENCE [LARGE SCALE GENOMIC DNA]</scope>
    <source>
        <strain evidence="2 3">THAL066</strain>
    </source>
</reference>
<dbReference type="Proteomes" id="UP000530660">
    <property type="component" value="Unassembled WGS sequence"/>
</dbReference>
<dbReference type="SUPFAM" id="SSF51182">
    <property type="entry name" value="RmlC-like cupins"/>
    <property type="match status" value="1"/>
</dbReference>